<feature type="chain" id="PRO_5040310219" evidence="1">
    <location>
        <begin position="20"/>
        <end position="277"/>
    </location>
</feature>
<feature type="signal peptide" evidence="1">
    <location>
        <begin position="1"/>
        <end position="19"/>
    </location>
</feature>
<name>A0A9P9FZC1_FUSRE</name>
<dbReference type="RefSeq" id="XP_046041586.1">
    <property type="nucleotide sequence ID" value="XM_046197899.1"/>
</dbReference>
<proteinExistence type="predicted"/>
<comment type="caution">
    <text evidence="2">The sequence shown here is derived from an EMBL/GenBank/DDBJ whole genome shotgun (WGS) entry which is preliminary data.</text>
</comment>
<protein>
    <submittedName>
        <fullName evidence="2">Uncharacterized protein</fullName>
    </submittedName>
</protein>
<dbReference type="OrthoDB" id="5100247at2759"/>
<dbReference type="Proteomes" id="UP000720189">
    <property type="component" value="Unassembled WGS sequence"/>
</dbReference>
<keyword evidence="3" id="KW-1185">Reference proteome</keyword>
<accession>A0A9P9FZC1</accession>
<dbReference type="EMBL" id="JAGMUX010000031">
    <property type="protein sequence ID" value="KAH7210815.1"/>
    <property type="molecule type" value="Genomic_DNA"/>
</dbReference>
<reference evidence="2" key="1">
    <citation type="journal article" date="2021" name="Nat. Commun.">
        <title>Genetic determinants of endophytism in the Arabidopsis root mycobiome.</title>
        <authorList>
            <person name="Mesny F."/>
            <person name="Miyauchi S."/>
            <person name="Thiergart T."/>
            <person name="Pickel B."/>
            <person name="Atanasova L."/>
            <person name="Karlsson M."/>
            <person name="Huettel B."/>
            <person name="Barry K.W."/>
            <person name="Haridas S."/>
            <person name="Chen C."/>
            <person name="Bauer D."/>
            <person name="Andreopoulos W."/>
            <person name="Pangilinan J."/>
            <person name="LaButti K."/>
            <person name="Riley R."/>
            <person name="Lipzen A."/>
            <person name="Clum A."/>
            <person name="Drula E."/>
            <person name="Henrissat B."/>
            <person name="Kohler A."/>
            <person name="Grigoriev I.V."/>
            <person name="Martin F.M."/>
            <person name="Hacquard S."/>
        </authorList>
    </citation>
    <scope>NUCLEOTIDE SEQUENCE</scope>
    <source>
        <strain evidence="2">MPI-CAGE-AT-0023</strain>
    </source>
</reference>
<dbReference type="AlphaFoldDB" id="A0A9P9FZC1"/>
<organism evidence="2 3">
    <name type="scientific">Fusarium redolens</name>
    <dbReference type="NCBI Taxonomy" id="48865"/>
    <lineage>
        <taxon>Eukaryota</taxon>
        <taxon>Fungi</taxon>
        <taxon>Dikarya</taxon>
        <taxon>Ascomycota</taxon>
        <taxon>Pezizomycotina</taxon>
        <taxon>Sordariomycetes</taxon>
        <taxon>Hypocreomycetidae</taxon>
        <taxon>Hypocreales</taxon>
        <taxon>Nectriaceae</taxon>
        <taxon>Fusarium</taxon>
        <taxon>Fusarium redolens species complex</taxon>
    </lineage>
</organism>
<evidence type="ECO:0000313" key="3">
    <source>
        <dbReference type="Proteomes" id="UP000720189"/>
    </source>
</evidence>
<gene>
    <name evidence="2" type="ORF">BKA55DRAFT_668489</name>
</gene>
<evidence type="ECO:0000313" key="2">
    <source>
        <dbReference type="EMBL" id="KAH7210815.1"/>
    </source>
</evidence>
<keyword evidence="1" id="KW-0732">Signal</keyword>
<dbReference type="GeneID" id="70227853"/>
<evidence type="ECO:0000256" key="1">
    <source>
        <dbReference type="SAM" id="SignalP"/>
    </source>
</evidence>
<sequence length="277" mass="30245">MLSQLLTISLMLSAQLAVALTNSSQLPEQLFLDIPITDVLQNTSMLPLIEPWSSKYVEAIQSKRYGDAIWARFHIEGGVRDGIAQGTNDTILDIVKEDAAGYKVNAPVQYAEAVAFYASTSSEDTHLDLIKAIVDATPDESLSKRATFKINCDANSNLAFQSDCQQLIRNMLRSKINIGDTRLAAIHGGCRLRVGPYRSAPDVTYNTARAVAILIEEKCSRRIGCCQFVSGSSPKNGGHRKKLSNAAPRSLHRQWVFVVRRSTSLESSGLGMLGNGT</sequence>